<accession>A0A238XMA5</accession>
<dbReference type="OrthoDB" id="12914at2"/>
<keyword evidence="2" id="KW-1185">Reference proteome</keyword>
<proteinExistence type="predicted"/>
<evidence type="ECO:0000313" key="1">
    <source>
        <dbReference type="EMBL" id="SNR59474.1"/>
    </source>
</evidence>
<dbReference type="GO" id="GO:0004089">
    <property type="term" value="F:carbonate dehydratase activity"/>
    <property type="evidence" value="ECO:0007669"/>
    <property type="project" value="InterPro"/>
</dbReference>
<reference evidence="2" key="1">
    <citation type="submission" date="2017-06" db="EMBL/GenBank/DDBJ databases">
        <authorList>
            <person name="Varghese N."/>
            <person name="Submissions S."/>
        </authorList>
    </citation>
    <scope>NUCLEOTIDE SEQUENCE [LARGE SCALE GENOMIC DNA]</scope>
    <source>
        <strain evidence="2">DSM 15668</strain>
    </source>
</reference>
<dbReference type="EMBL" id="FZOB01000001">
    <property type="protein sequence ID" value="SNR59474.1"/>
    <property type="molecule type" value="Genomic_DNA"/>
</dbReference>
<organism evidence="1 2">
    <name type="scientific">Desulfurobacterium atlanticum</name>
    <dbReference type="NCBI Taxonomy" id="240169"/>
    <lineage>
        <taxon>Bacteria</taxon>
        <taxon>Pseudomonadati</taxon>
        <taxon>Aquificota</taxon>
        <taxon>Aquificia</taxon>
        <taxon>Desulfurobacteriales</taxon>
        <taxon>Desulfurobacteriaceae</taxon>
        <taxon>Desulfurobacterium</taxon>
    </lineage>
</organism>
<name>A0A238XMA5_9BACT</name>
<sequence length="209" mass="23962">MVIKFIENLLSENWDETFENPVSCVVCSSKLLLLKKFYRLTPFIISNAGCQAVTNLASVHHAIKNYNLKLISIIDTNSSKIKELISSEYPAGEFEFKSIMKIYEENYEIIAPLYEDEKLLNSAFLELNIDFQIETIKKIPEFEKLISQGNLTVCGFIFDTEKAYGTSPSFYLINYNGITDPEEIKQIDSLKSLSENILNLKVKRIHIQV</sequence>
<dbReference type="InterPro" id="IPR036874">
    <property type="entry name" value="Carbonic_anhydrase_sf"/>
</dbReference>
<protein>
    <submittedName>
        <fullName evidence="1">Carbonic anhydrase</fullName>
    </submittedName>
</protein>
<dbReference type="AlphaFoldDB" id="A0A238XMA5"/>
<gene>
    <name evidence="1" type="ORF">SAMN06265340_10170</name>
</gene>
<dbReference type="Proteomes" id="UP000198405">
    <property type="component" value="Unassembled WGS sequence"/>
</dbReference>
<evidence type="ECO:0000313" key="2">
    <source>
        <dbReference type="Proteomes" id="UP000198405"/>
    </source>
</evidence>
<dbReference type="SUPFAM" id="SSF53056">
    <property type="entry name" value="beta-carbonic anhydrase, cab"/>
    <property type="match status" value="1"/>
</dbReference>
<dbReference type="RefSeq" id="WP_089322107.1">
    <property type="nucleotide sequence ID" value="NZ_FZOB01000001.1"/>
</dbReference>
<dbReference type="GO" id="GO:0008270">
    <property type="term" value="F:zinc ion binding"/>
    <property type="evidence" value="ECO:0007669"/>
    <property type="project" value="InterPro"/>
</dbReference>